<evidence type="ECO:0000313" key="2">
    <source>
        <dbReference type="Proteomes" id="UP000015530"/>
    </source>
</evidence>
<comment type="caution">
    <text evidence="1">The sequence shown here is derived from an EMBL/GenBank/DDBJ whole genome shotgun (WGS) entry which is preliminary data.</text>
</comment>
<dbReference type="Proteomes" id="UP000015530">
    <property type="component" value="Unassembled WGS sequence"/>
</dbReference>
<organism evidence="1 2">
    <name type="scientific">Colletotrichum gloeosporioides (strain Cg-14)</name>
    <name type="common">Anthracnose fungus</name>
    <name type="synonym">Glomerella cingulata</name>
    <dbReference type="NCBI Taxonomy" id="1237896"/>
    <lineage>
        <taxon>Eukaryota</taxon>
        <taxon>Fungi</taxon>
        <taxon>Dikarya</taxon>
        <taxon>Ascomycota</taxon>
        <taxon>Pezizomycotina</taxon>
        <taxon>Sordariomycetes</taxon>
        <taxon>Hypocreomycetidae</taxon>
        <taxon>Glomerellales</taxon>
        <taxon>Glomerellaceae</taxon>
        <taxon>Colletotrichum</taxon>
        <taxon>Colletotrichum gloeosporioides species complex</taxon>
    </lineage>
</organism>
<accession>T0KG11</accession>
<dbReference type="EMBL" id="AMYD01001913">
    <property type="protein sequence ID" value="EQB51004.1"/>
    <property type="molecule type" value="Genomic_DNA"/>
</dbReference>
<proteinExistence type="predicted"/>
<sequence>MSPILCPYT</sequence>
<dbReference type="HOGENOM" id="CLU_3438918_0_0_1"/>
<gene>
    <name evidence="1" type="ORF">CGLO_09504</name>
</gene>
<protein>
    <submittedName>
        <fullName evidence="1">Uncharacterized protein</fullName>
    </submittedName>
</protein>
<evidence type="ECO:0000313" key="1">
    <source>
        <dbReference type="EMBL" id="EQB51004.1"/>
    </source>
</evidence>
<reference evidence="2" key="1">
    <citation type="journal article" date="2013" name="Mol. Plant Microbe Interact.">
        <title>Global aspects of pacC regulation of pathogenicity genes in Colletotrichum gloeosporioides as revealed by transcriptome analysis.</title>
        <authorList>
            <person name="Alkan N."/>
            <person name="Meng X."/>
            <person name="Friedlander G."/>
            <person name="Reuveni E."/>
            <person name="Sukno S."/>
            <person name="Sherman A."/>
            <person name="Thon M."/>
            <person name="Fluhr R."/>
            <person name="Prusky D."/>
        </authorList>
    </citation>
    <scope>NUCLEOTIDE SEQUENCE [LARGE SCALE GENOMIC DNA]</scope>
    <source>
        <strain evidence="2">Cg-14</strain>
    </source>
</reference>
<name>T0KG11_COLGC</name>